<dbReference type="Proteomes" id="UP000278807">
    <property type="component" value="Unassembled WGS sequence"/>
</dbReference>
<gene>
    <name evidence="1" type="ORF">HNAJ_LOCUS6017</name>
</gene>
<dbReference type="AlphaFoldDB" id="A0A0R3TG30"/>
<evidence type="ECO:0000313" key="3">
    <source>
        <dbReference type="WBParaSite" id="HNAJ_0000602101-mRNA-1"/>
    </source>
</evidence>
<keyword evidence="2" id="KW-1185">Reference proteome</keyword>
<accession>A0A0R3TG30</accession>
<sequence>MVEFSITVPETASVGVDFFEIYIHDTDVMDFGKHSCILSSANAYFGVVYNPNIDACGIRNVALSKHSIQEDFKGEVILLEIKGGHLSSISILFSLI</sequence>
<dbReference type="STRING" id="102285.A0A0R3TG30"/>
<evidence type="ECO:0000313" key="2">
    <source>
        <dbReference type="Proteomes" id="UP000278807"/>
    </source>
</evidence>
<protein>
    <submittedName>
        <fullName evidence="3">Lectin_legB domain-containing protein</fullName>
    </submittedName>
</protein>
<reference evidence="3" key="1">
    <citation type="submission" date="2017-02" db="UniProtKB">
        <authorList>
            <consortium name="WormBaseParasite"/>
        </authorList>
    </citation>
    <scope>IDENTIFICATION</scope>
</reference>
<evidence type="ECO:0000313" key="1">
    <source>
        <dbReference type="EMBL" id="VDO01877.1"/>
    </source>
</evidence>
<dbReference type="EMBL" id="UZAE01005874">
    <property type="protein sequence ID" value="VDO01877.1"/>
    <property type="molecule type" value="Genomic_DNA"/>
</dbReference>
<name>A0A0R3TG30_RODNA</name>
<proteinExistence type="predicted"/>
<organism evidence="3">
    <name type="scientific">Rodentolepis nana</name>
    <name type="common">Dwarf tapeworm</name>
    <name type="synonym">Hymenolepis nana</name>
    <dbReference type="NCBI Taxonomy" id="102285"/>
    <lineage>
        <taxon>Eukaryota</taxon>
        <taxon>Metazoa</taxon>
        <taxon>Spiralia</taxon>
        <taxon>Lophotrochozoa</taxon>
        <taxon>Platyhelminthes</taxon>
        <taxon>Cestoda</taxon>
        <taxon>Eucestoda</taxon>
        <taxon>Cyclophyllidea</taxon>
        <taxon>Hymenolepididae</taxon>
        <taxon>Rodentolepis</taxon>
    </lineage>
</organism>
<reference evidence="1 2" key="2">
    <citation type="submission" date="2018-11" db="EMBL/GenBank/DDBJ databases">
        <authorList>
            <consortium name="Pathogen Informatics"/>
        </authorList>
    </citation>
    <scope>NUCLEOTIDE SEQUENCE [LARGE SCALE GENOMIC DNA]</scope>
</reference>
<dbReference type="WBParaSite" id="HNAJ_0000602101-mRNA-1">
    <property type="protein sequence ID" value="HNAJ_0000602101-mRNA-1"/>
    <property type="gene ID" value="HNAJ_0000602101"/>
</dbReference>